<sequence length="141" mass="15920">MNNMKNFTISNKGVAFENFIDEIVVVNLPVGYYYSLKGSARTLFLHIVNGSNREILSKFIVSNFEVTLDEAVSAAEDFITKLDGHNLLVETTNAADIIPNEMIERTPFDIPIIEIYDDMKELLSLDPIHDVDSVQGWPLKK</sequence>
<keyword evidence="2" id="KW-1185">Reference proteome</keyword>
<name>A0AAE3H7D7_9BACT</name>
<dbReference type="AlphaFoldDB" id="A0AAE3H7D7"/>
<protein>
    <submittedName>
        <fullName evidence="1">PqqD family protein</fullName>
    </submittedName>
</protein>
<gene>
    <name evidence="1" type="ORF">EGI31_22965</name>
</gene>
<reference evidence="1 2" key="1">
    <citation type="submission" date="2018-11" db="EMBL/GenBank/DDBJ databases">
        <title>Novel bacteria species description.</title>
        <authorList>
            <person name="Han J.-H."/>
        </authorList>
    </citation>
    <scope>NUCLEOTIDE SEQUENCE [LARGE SCALE GENOMIC DNA]</scope>
    <source>
        <strain evidence="1 2">KCTC23259</strain>
    </source>
</reference>
<evidence type="ECO:0000313" key="1">
    <source>
        <dbReference type="EMBL" id="MCP9765807.1"/>
    </source>
</evidence>
<accession>A0AAE3H7D7</accession>
<comment type="caution">
    <text evidence="1">The sequence shown here is derived from an EMBL/GenBank/DDBJ whole genome shotgun (WGS) entry which is preliminary data.</text>
</comment>
<organism evidence="1 2">
    <name type="scientific">Lacihabitans soyangensis</name>
    <dbReference type="NCBI Taxonomy" id="869394"/>
    <lineage>
        <taxon>Bacteria</taxon>
        <taxon>Pseudomonadati</taxon>
        <taxon>Bacteroidota</taxon>
        <taxon>Cytophagia</taxon>
        <taxon>Cytophagales</taxon>
        <taxon>Leadbetterellaceae</taxon>
        <taxon>Lacihabitans</taxon>
    </lineage>
</organism>
<dbReference type="Proteomes" id="UP001204144">
    <property type="component" value="Unassembled WGS sequence"/>
</dbReference>
<proteinExistence type="predicted"/>
<evidence type="ECO:0000313" key="2">
    <source>
        <dbReference type="Proteomes" id="UP001204144"/>
    </source>
</evidence>
<dbReference type="EMBL" id="RJUF01000192">
    <property type="protein sequence ID" value="MCP9765807.1"/>
    <property type="molecule type" value="Genomic_DNA"/>
</dbReference>